<protein>
    <submittedName>
        <fullName evidence="2">Uncharacterized protein</fullName>
    </submittedName>
</protein>
<comment type="caution">
    <text evidence="2">The sequence shown here is derived from an EMBL/GenBank/DDBJ whole genome shotgun (WGS) entry which is preliminary data.</text>
</comment>
<accession>A0A498INP6</accession>
<evidence type="ECO:0000256" key="1">
    <source>
        <dbReference type="SAM" id="MobiDB-lite"/>
    </source>
</evidence>
<sequence length="115" mass="12660">MEEEREFDNSRNILETQPNTSRISVSNAGRESIVHEAFHEALSDYGCKSKSYDLSPYKESDDENVDADSVISNSKFIPSLSSQHSCCFPVSLGTATLAGTGFSSTFNLILLKDDK</sequence>
<evidence type="ECO:0000313" key="3">
    <source>
        <dbReference type="Proteomes" id="UP000290289"/>
    </source>
</evidence>
<name>A0A498INP6_MALDO</name>
<organism evidence="2 3">
    <name type="scientific">Malus domestica</name>
    <name type="common">Apple</name>
    <name type="synonym">Pyrus malus</name>
    <dbReference type="NCBI Taxonomy" id="3750"/>
    <lineage>
        <taxon>Eukaryota</taxon>
        <taxon>Viridiplantae</taxon>
        <taxon>Streptophyta</taxon>
        <taxon>Embryophyta</taxon>
        <taxon>Tracheophyta</taxon>
        <taxon>Spermatophyta</taxon>
        <taxon>Magnoliopsida</taxon>
        <taxon>eudicotyledons</taxon>
        <taxon>Gunneridae</taxon>
        <taxon>Pentapetalae</taxon>
        <taxon>rosids</taxon>
        <taxon>fabids</taxon>
        <taxon>Rosales</taxon>
        <taxon>Rosaceae</taxon>
        <taxon>Amygdaloideae</taxon>
        <taxon>Maleae</taxon>
        <taxon>Malus</taxon>
    </lineage>
</organism>
<keyword evidence="3" id="KW-1185">Reference proteome</keyword>
<dbReference type="EMBL" id="RDQH01000337">
    <property type="protein sequence ID" value="RXH85158.1"/>
    <property type="molecule type" value="Genomic_DNA"/>
</dbReference>
<feature type="compositionally biased region" description="Polar residues" evidence="1">
    <location>
        <begin position="10"/>
        <end position="26"/>
    </location>
</feature>
<evidence type="ECO:0000313" key="2">
    <source>
        <dbReference type="EMBL" id="RXH85158.1"/>
    </source>
</evidence>
<reference evidence="2 3" key="1">
    <citation type="submission" date="2018-10" db="EMBL/GenBank/DDBJ databases">
        <title>A high-quality apple genome assembly.</title>
        <authorList>
            <person name="Hu J."/>
        </authorList>
    </citation>
    <scope>NUCLEOTIDE SEQUENCE [LARGE SCALE GENOMIC DNA]</scope>
    <source>
        <strain evidence="3">cv. HFTH1</strain>
        <tissue evidence="2">Young leaf</tissue>
    </source>
</reference>
<proteinExistence type="predicted"/>
<feature type="region of interest" description="Disordered" evidence="1">
    <location>
        <begin position="1"/>
        <end position="26"/>
    </location>
</feature>
<dbReference type="Proteomes" id="UP000290289">
    <property type="component" value="Chromosome 11"/>
</dbReference>
<dbReference type="AlphaFoldDB" id="A0A498INP6"/>
<gene>
    <name evidence="2" type="ORF">DVH24_041926</name>
</gene>